<feature type="transmembrane region" description="Helical" evidence="5">
    <location>
        <begin position="273"/>
        <end position="292"/>
    </location>
</feature>
<name>A0A0K2H3C0_9CORY</name>
<accession>A0A0K2H3C0</accession>
<reference evidence="7 8" key="1">
    <citation type="submission" date="2013-10" db="EMBL/GenBank/DDBJ databases">
        <title>Complete genome sequence of Corynebacterium lactis DSM 45799(T), isolated from raw cow milk.</title>
        <authorList>
            <person name="Ruckert C."/>
            <person name="Albersmeier A."/>
            <person name="Lipski A."/>
            <person name="Kalinowski J."/>
        </authorList>
    </citation>
    <scope>NUCLEOTIDE SEQUENCE [LARGE SCALE GENOMIC DNA]</scope>
    <source>
        <strain evidence="7 8">RW2-5</strain>
    </source>
</reference>
<feature type="transmembrane region" description="Helical" evidence="5">
    <location>
        <begin position="334"/>
        <end position="357"/>
    </location>
</feature>
<feature type="transmembrane region" description="Helical" evidence="5">
    <location>
        <begin position="114"/>
        <end position="135"/>
    </location>
</feature>
<evidence type="ECO:0000313" key="7">
    <source>
        <dbReference type="EMBL" id="ALA68206.1"/>
    </source>
</evidence>
<dbReference type="Gene3D" id="1.20.1250.20">
    <property type="entry name" value="MFS general substrate transporter like domains"/>
    <property type="match status" value="1"/>
</dbReference>
<feature type="transmembrane region" description="Helical" evidence="5">
    <location>
        <begin position="304"/>
        <end position="328"/>
    </location>
</feature>
<evidence type="ECO:0000256" key="3">
    <source>
        <dbReference type="ARBA" id="ARBA00022989"/>
    </source>
</evidence>
<dbReference type="STRING" id="1408189.CLAC_11565"/>
<keyword evidence="3 5" id="KW-1133">Transmembrane helix</keyword>
<keyword evidence="2 5" id="KW-0812">Transmembrane</keyword>
<sequence length="444" mass="46273">MAEVREENQGRDHENRGAAVKVGGTLAVIAVIVAALNLRPSISSVGPVLDDILAAMDASPSLGGVITALPGLAFFLVGLVAVAVAKRLGLTGALAVGAVMLFMGLAIRPWVSNIWLFLLLTLLSVAGIALANVLLPAWVKVHGGRNVVTLMVIYSSFLAVGGGLGPATALLFQSGEQGNAVSASGGGMAMWQLALAAWAVVALVQLVLWAPMWAKLGHDYPAAPPSGSVNVPVWKSPTAVALVVFFGVQSMNAYFLMGWLPKMLIDSGVSASLATWASMFVQGLGIVGGLVMPPLIARTKRLSFVGSGLALIFAAGYLLMILLCHRGADALPGWFAMLAALLLGVGGFCFPMAIALIPARTASHVLTARLSGFVQPVGYLLSALGPFLVGVAAGALHNWGPILWVLFGTTLLLSVMGFIVGRDTMIDFELQERSGEKLRRYTLD</sequence>
<feature type="transmembrane region" description="Helical" evidence="5">
    <location>
        <begin position="377"/>
        <end position="396"/>
    </location>
</feature>
<evidence type="ECO:0000259" key="6">
    <source>
        <dbReference type="PROSITE" id="PS50850"/>
    </source>
</evidence>
<dbReference type="InterPro" id="IPR036259">
    <property type="entry name" value="MFS_trans_sf"/>
</dbReference>
<organism evidence="7 8">
    <name type="scientific">Corynebacterium lactis RW2-5</name>
    <dbReference type="NCBI Taxonomy" id="1408189"/>
    <lineage>
        <taxon>Bacteria</taxon>
        <taxon>Bacillati</taxon>
        <taxon>Actinomycetota</taxon>
        <taxon>Actinomycetes</taxon>
        <taxon>Mycobacteriales</taxon>
        <taxon>Corynebacteriaceae</taxon>
        <taxon>Corynebacterium</taxon>
    </lineage>
</organism>
<comment type="subcellular location">
    <subcellularLocation>
        <location evidence="1">Cell membrane</location>
        <topology evidence="1">Multi-pass membrane protein</topology>
    </subcellularLocation>
</comment>
<evidence type="ECO:0000256" key="1">
    <source>
        <dbReference type="ARBA" id="ARBA00004651"/>
    </source>
</evidence>
<feature type="transmembrane region" description="Helical" evidence="5">
    <location>
        <begin position="402"/>
        <end position="421"/>
    </location>
</feature>
<dbReference type="SUPFAM" id="SSF103473">
    <property type="entry name" value="MFS general substrate transporter"/>
    <property type="match status" value="1"/>
</dbReference>
<feature type="transmembrane region" description="Helical" evidence="5">
    <location>
        <begin position="189"/>
        <end position="210"/>
    </location>
</feature>
<dbReference type="OrthoDB" id="5317164at2"/>
<dbReference type="PANTHER" id="PTHR23523:SF2">
    <property type="entry name" value="2-NITROIMIDAZOLE TRANSPORTER"/>
    <property type="match status" value="1"/>
</dbReference>
<dbReference type="InterPro" id="IPR011701">
    <property type="entry name" value="MFS"/>
</dbReference>
<evidence type="ECO:0000256" key="5">
    <source>
        <dbReference type="SAM" id="Phobius"/>
    </source>
</evidence>
<keyword evidence="8" id="KW-1185">Reference proteome</keyword>
<dbReference type="GO" id="GO:0022857">
    <property type="term" value="F:transmembrane transporter activity"/>
    <property type="evidence" value="ECO:0007669"/>
    <property type="project" value="InterPro"/>
</dbReference>
<dbReference type="PANTHER" id="PTHR23523">
    <property type="match status" value="1"/>
</dbReference>
<dbReference type="InterPro" id="IPR020846">
    <property type="entry name" value="MFS_dom"/>
</dbReference>
<dbReference type="EMBL" id="CP006841">
    <property type="protein sequence ID" value="ALA68206.1"/>
    <property type="molecule type" value="Genomic_DNA"/>
</dbReference>
<dbReference type="Pfam" id="PF07690">
    <property type="entry name" value="MFS_1"/>
    <property type="match status" value="1"/>
</dbReference>
<dbReference type="GO" id="GO:0005886">
    <property type="term" value="C:plasma membrane"/>
    <property type="evidence" value="ECO:0007669"/>
    <property type="project" value="UniProtKB-SubCell"/>
</dbReference>
<proteinExistence type="predicted"/>
<dbReference type="KEGG" id="clw:CLAC_11565"/>
<feature type="domain" description="Major facilitator superfamily (MFS) profile" evidence="6">
    <location>
        <begin position="27"/>
        <end position="425"/>
    </location>
</feature>
<dbReference type="RefSeq" id="WP_053413009.1">
    <property type="nucleotide sequence ID" value="NZ_CP006841.1"/>
</dbReference>
<dbReference type="AlphaFoldDB" id="A0A0K2H3C0"/>
<dbReference type="PATRIC" id="fig|1408189.4.peg.2334"/>
<dbReference type="PROSITE" id="PS50850">
    <property type="entry name" value="MFS"/>
    <property type="match status" value="1"/>
</dbReference>
<keyword evidence="4 5" id="KW-0472">Membrane</keyword>
<dbReference type="Proteomes" id="UP000058446">
    <property type="component" value="Chromosome"/>
</dbReference>
<feature type="transmembrane region" description="Helical" evidence="5">
    <location>
        <begin position="88"/>
        <end position="108"/>
    </location>
</feature>
<evidence type="ECO:0000256" key="4">
    <source>
        <dbReference type="ARBA" id="ARBA00023136"/>
    </source>
</evidence>
<feature type="transmembrane region" description="Helical" evidence="5">
    <location>
        <begin position="58"/>
        <end position="81"/>
    </location>
</feature>
<feature type="transmembrane region" description="Helical" evidence="5">
    <location>
        <begin position="239"/>
        <end position="261"/>
    </location>
</feature>
<dbReference type="InterPro" id="IPR052524">
    <property type="entry name" value="MFS_Cyanate_Porter"/>
</dbReference>
<evidence type="ECO:0000256" key="2">
    <source>
        <dbReference type="ARBA" id="ARBA00022692"/>
    </source>
</evidence>
<feature type="transmembrane region" description="Helical" evidence="5">
    <location>
        <begin position="18"/>
        <end position="38"/>
    </location>
</feature>
<evidence type="ECO:0000313" key="8">
    <source>
        <dbReference type="Proteomes" id="UP000058446"/>
    </source>
</evidence>
<protein>
    <submittedName>
        <fullName evidence="7">Cyanate permease</fullName>
    </submittedName>
</protein>
<gene>
    <name evidence="7" type="ORF">CLAC_11565</name>
</gene>
<feature type="transmembrane region" description="Helical" evidence="5">
    <location>
        <begin position="147"/>
        <end position="169"/>
    </location>
</feature>